<dbReference type="InterPro" id="IPR050194">
    <property type="entry name" value="Glycosyltransferase_grp1"/>
</dbReference>
<dbReference type="Pfam" id="PF00534">
    <property type="entry name" value="Glycos_transf_1"/>
    <property type="match status" value="1"/>
</dbReference>
<protein>
    <submittedName>
        <fullName evidence="1">Glycosyltransferase</fullName>
    </submittedName>
</protein>
<accession>A0A5P2TSU1</accession>
<evidence type="ECO:0000313" key="2">
    <source>
        <dbReference type="Proteomes" id="UP000326779"/>
    </source>
</evidence>
<dbReference type="PANTHER" id="PTHR45947">
    <property type="entry name" value="SULFOQUINOVOSYL TRANSFERASE SQD2"/>
    <property type="match status" value="1"/>
</dbReference>
<sequence>MVLPSAQGADPIQTDADPAPLFGRCPAGGEEAMTKVLHINAGLENGGGLTHIVALLSNWDHHDVSLLVFAEGPVAAAARAAGVDTHVLHFTSRYNLGILKALADFINAGQYDIVHAHGARAVLFLRLIRRRIHCLKVATVHSDPTLDFMGRGLIGEAFTKLYISSLRLMDHLYPVSTPFYDRLRAFNIPADKLTLILNGITFSPQAPVKEPHQTFNMIYVARLHPVKDHALLLNALAQAKLPQARLLLVGDGPEKAKLQQQVADLKLTATVTFTGFQTPTQIQTLYPRMDLALLTSISESFPLVLLEAANAAVPVLSSRVGDVTKLVAHPDLGFLFQSGDQADLVRQLRAAYHDWELGTLAAKGDALRTYAAAHFSLQQLQDTIWDSYAVLLRKELNHG</sequence>
<gene>
    <name evidence="1" type="ORF">D1010_13225</name>
</gene>
<dbReference type="GO" id="GO:0016757">
    <property type="term" value="F:glycosyltransferase activity"/>
    <property type="evidence" value="ECO:0007669"/>
    <property type="project" value="InterPro"/>
</dbReference>
<dbReference type="PANTHER" id="PTHR45947:SF3">
    <property type="entry name" value="SULFOQUINOVOSYL TRANSFERASE SQD2"/>
    <property type="match status" value="1"/>
</dbReference>
<reference evidence="1 2" key="1">
    <citation type="submission" date="2019-10" db="EMBL/GenBank/DDBJ databases">
        <title>The completed genome of Lactobacillus harbinensis M1.</title>
        <authorList>
            <person name="Zheng Y."/>
        </authorList>
    </citation>
    <scope>NUCLEOTIDE SEQUENCE [LARGE SCALE GENOMIC DNA]</scope>
    <source>
        <strain evidence="1 2">M1</strain>
    </source>
</reference>
<dbReference type="EMBL" id="CP045143">
    <property type="protein sequence ID" value="QFR24264.1"/>
    <property type="molecule type" value="Genomic_DNA"/>
</dbReference>
<dbReference type="Gene3D" id="3.40.50.2000">
    <property type="entry name" value="Glycogen Phosphorylase B"/>
    <property type="match status" value="2"/>
</dbReference>
<proteinExistence type="predicted"/>
<dbReference type="InterPro" id="IPR028098">
    <property type="entry name" value="Glyco_trans_4-like_N"/>
</dbReference>
<organism evidence="1 2">
    <name type="scientific">Schleiferilactobacillus harbinensis</name>
    <dbReference type="NCBI Taxonomy" id="304207"/>
    <lineage>
        <taxon>Bacteria</taxon>
        <taxon>Bacillati</taxon>
        <taxon>Bacillota</taxon>
        <taxon>Bacilli</taxon>
        <taxon>Lactobacillales</taxon>
        <taxon>Lactobacillaceae</taxon>
        <taxon>Schleiferilactobacillus</taxon>
    </lineage>
</organism>
<keyword evidence="1" id="KW-0808">Transferase</keyword>
<dbReference type="CDD" id="cd03801">
    <property type="entry name" value="GT4_PimA-like"/>
    <property type="match status" value="1"/>
</dbReference>
<dbReference type="SUPFAM" id="SSF53756">
    <property type="entry name" value="UDP-Glycosyltransferase/glycogen phosphorylase"/>
    <property type="match status" value="1"/>
</dbReference>
<name>A0A5P2TSU1_9LACO</name>
<dbReference type="KEGG" id="lhb:D1010_13225"/>
<evidence type="ECO:0000313" key="1">
    <source>
        <dbReference type="EMBL" id="QFR24264.1"/>
    </source>
</evidence>
<dbReference type="InterPro" id="IPR001296">
    <property type="entry name" value="Glyco_trans_1"/>
</dbReference>
<dbReference type="AlphaFoldDB" id="A0A5P2TSU1"/>
<dbReference type="Proteomes" id="UP000326779">
    <property type="component" value="Chromosome"/>
</dbReference>
<dbReference type="Pfam" id="PF13439">
    <property type="entry name" value="Glyco_transf_4"/>
    <property type="match status" value="1"/>
</dbReference>